<dbReference type="RefSeq" id="WP_147825219.1">
    <property type="nucleotide sequence ID" value="NZ_BAAARG010000001.1"/>
</dbReference>
<dbReference type="Pfam" id="PF10263">
    <property type="entry name" value="SprT-like"/>
    <property type="match status" value="1"/>
</dbReference>
<dbReference type="OrthoDB" id="9793623at2"/>
<feature type="domain" description="SprT-like" evidence="2">
    <location>
        <begin position="25"/>
        <end position="92"/>
    </location>
</feature>
<evidence type="ECO:0000256" key="1">
    <source>
        <dbReference type="SAM" id="MobiDB-lite"/>
    </source>
</evidence>
<evidence type="ECO:0000313" key="4">
    <source>
        <dbReference type="Proteomes" id="UP000321196"/>
    </source>
</evidence>
<dbReference type="AlphaFoldDB" id="A0A5C8HQW4"/>
<comment type="caution">
    <text evidence="3">The sequence shown here is derived from an EMBL/GenBank/DDBJ whole genome shotgun (WGS) entry which is preliminary data.</text>
</comment>
<gene>
    <name evidence="3" type="ORF">FVP60_05520</name>
</gene>
<feature type="compositionally biased region" description="Polar residues" evidence="1">
    <location>
        <begin position="172"/>
        <end position="182"/>
    </location>
</feature>
<accession>A0A5C8HQW4</accession>
<dbReference type="EMBL" id="VRSW01000001">
    <property type="protein sequence ID" value="TXK06415.1"/>
    <property type="molecule type" value="Genomic_DNA"/>
</dbReference>
<keyword evidence="4" id="KW-1185">Reference proteome</keyword>
<reference evidence="3 4" key="1">
    <citation type="submission" date="2019-08" db="EMBL/GenBank/DDBJ databases">
        <authorList>
            <person name="Dong K."/>
        </authorList>
    </citation>
    <scope>NUCLEOTIDE SEQUENCE [LARGE SCALE GENOMIC DNA]</scope>
    <source>
        <strain evidence="3 4">M4-8</strain>
    </source>
</reference>
<organism evidence="3 4">
    <name type="scientific">Microbacterium mitrae</name>
    <dbReference type="NCBI Taxonomy" id="664640"/>
    <lineage>
        <taxon>Bacteria</taxon>
        <taxon>Bacillati</taxon>
        <taxon>Actinomycetota</taxon>
        <taxon>Actinomycetes</taxon>
        <taxon>Micrococcales</taxon>
        <taxon>Microbacteriaceae</taxon>
        <taxon>Microbacterium</taxon>
    </lineage>
</organism>
<evidence type="ECO:0000313" key="3">
    <source>
        <dbReference type="EMBL" id="TXK06415.1"/>
    </source>
</evidence>
<name>A0A5C8HQW4_9MICO</name>
<proteinExistence type="predicted"/>
<evidence type="ECO:0000259" key="2">
    <source>
        <dbReference type="Pfam" id="PF10263"/>
    </source>
</evidence>
<protein>
    <submittedName>
        <fullName evidence="3">M48 family peptidase</fullName>
    </submittedName>
</protein>
<dbReference type="Proteomes" id="UP000321196">
    <property type="component" value="Unassembled WGS sequence"/>
</dbReference>
<sequence length="182" mass="20700">MSDLDRVRVWAEALITQHLDSSWTFAFDHAKVRAGLCDFTRKRITVSRYLAARFDDEENYQTLLHEVAHALAGPKEGHNRRWLSIARELGYIGGVRHNGETARELAAWVGMCPAGHTVYRHRKPSRATSCLKCSPVYNEAFRIGWMRREVTNEMRAAAMKPREATPAPARSAQPSYQGESLF</sequence>
<dbReference type="GO" id="GO:0006950">
    <property type="term" value="P:response to stress"/>
    <property type="evidence" value="ECO:0007669"/>
    <property type="project" value="UniProtKB-ARBA"/>
</dbReference>
<feature type="region of interest" description="Disordered" evidence="1">
    <location>
        <begin position="159"/>
        <end position="182"/>
    </location>
</feature>
<dbReference type="InterPro" id="IPR006640">
    <property type="entry name" value="SprT-like_domain"/>
</dbReference>